<dbReference type="PRINTS" id="PR00730">
    <property type="entry name" value="THERMOLYSIN"/>
</dbReference>
<protein>
    <submittedName>
        <fullName evidence="2">Zincin</fullName>
    </submittedName>
</protein>
<dbReference type="PANTHER" id="PTHR43579:SF1">
    <property type="entry name" value="NEUTRAL METALLOPROTEINASE"/>
    <property type="match status" value="1"/>
</dbReference>
<proteinExistence type="predicted"/>
<name>A0A6A6U5C1_9PEZI</name>
<evidence type="ECO:0000313" key="2">
    <source>
        <dbReference type="EMBL" id="KAF2666483.1"/>
    </source>
</evidence>
<dbReference type="InterPro" id="IPR052759">
    <property type="entry name" value="Metalloprotease_M4"/>
</dbReference>
<dbReference type="OrthoDB" id="5332336at2759"/>
<dbReference type="EMBL" id="MU004238">
    <property type="protein sequence ID" value="KAF2666483.1"/>
    <property type="molecule type" value="Genomic_DNA"/>
</dbReference>
<dbReference type="Gene3D" id="3.10.170.10">
    <property type="match status" value="1"/>
</dbReference>
<dbReference type="PANTHER" id="PTHR43579">
    <property type="match status" value="1"/>
</dbReference>
<dbReference type="InterPro" id="IPR013856">
    <property type="entry name" value="Peptidase_M4_domain"/>
</dbReference>
<dbReference type="Pfam" id="PF01447">
    <property type="entry name" value="Peptidase_M4"/>
    <property type="match status" value="1"/>
</dbReference>
<dbReference type="SUPFAM" id="SSF55486">
    <property type="entry name" value="Metalloproteases ('zincins'), catalytic domain"/>
    <property type="match status" value="1"/>
</dbReference>
<dbReference type="GO" id="GO:0004222">
    <property type="term" value="F:metalloendopeptidase activity"/>
    <property type="evidence" value="ECO:0007669"/>
    <property type="project" value="InterPro"/>
</dbReference>
<dbReference type="AlphaFoldDB" id="A0A6A6U5C1"/>
<dbReference type="GO" id="GO:0006508">
    <property type="term" value="P:proteolysis"/>
    <property type="evidence" value="ECO:0007669"/>
    <property type="project" value="InterPro"/>
</dbReference>
<gene>
    <name evidence="2" type="ORF">BT63DRAFT_441623</name>
</gene>
<organism evidence="2 3">
    <name type="scientific">Microthyrium microscopicum</name>
    <dbReference type="NCBI Taxonomy" id="703497"/>
    <lineage>
        <taxon>Eukaryota</taxon>
        <taxon>Fungi</taxon>
        <taxon>Dikarya</taxon>
        <taxon>Ascomycota</taxon>
        <taxon>Pezizomycotina</taxon>
        <taxon>Dothideomycetes</taxon>
        <taxon>Dothideomycetes incertae sedis</taxon>
        <taxon>Microthyriales</taxon>
        <taxon>Microthyriaceae</taxon>
        <taxon>Microthyrium</taxon>
    </lineage>
</organism>
<accession>A0A6A6U5C1</accession>
<dbReference type="Proteomes" id="UP000799302">
    <property type="component" value="Unassembled WGS sequence"/>
</dbReference>
<sequence length="194" mass="21592">MEELPGSWCLLIPEASLRALASSQQADLDTINSNIKEGQKLEEAQAQKVSVPPKLQCARKLKRLIYDSATGTEDLPGVLRLSEDDYMTQNQQVYNFFNDVFQFKLLDGTGTELQVTMDYPGKTCVNAYWTGTQMVLGSGSDETVSNFHEAEDVLVHEMVHGIIAHTSRLKSCDQPGALAEHLADLFGITYRQYT</sequence>
<reference evidence="2" key="1">
    <citation type="journal article" date="2020" name="Stud. Mycol.">
        <title>101 Dothideomycetes genomes: a test case for predicting lifestyles and emergence of pathogens.</title>
        <authorList>
            <person name="Haridas S."/>
            <person name="Albert R."/>
            <person name="Binder M."/>
            <person name="Bloem J."/>
            <person name="Labutti K."/>
            <person name="Salamov A."/>
            <person name="Andreopoulos B."/>
            <person name="Baker S."/>
            <person name="Barry K."/>
            <person name="Bills G."/>
            <person name="Bluhm B."/>
            <person name="Cannon C."/>
            <person name="Castanera R."/>
            <person name="Culley D."/>
            <person name="Daum C."/>
            <person name="Ezra D."/>
            <person name="Gonzalez J."/>
            <person name="Henrissat B."/>
            <person name="Kuo A."/>
            <person name="Liang C."/>
            <person name="Lipzen A."/>
            <person name="Lutzoni F."/>
            <person name="Magnuson J."/>
            <person name="Mondo S."/>
            <person name="Nolan M."/>
            <person name="Ohm R."/>
            <person name="Pangilinan J."/>
            <person name="Park H.-J."/>
            <person name="Ramirez L."/>
            <person name="Alfaro M."/>
            <person name="Sun H."/>
            <person name="Tritt A."/>
            <person name="Yoshinaga Y."/>
            <person name="Zwiers L.-H."/>
            <person name="Turgeon B."/>
            <person name="Goodwin S."/>
            <person name="Spatafora J."/>
            <person name="Crous P."/>
            <person name="Grigoriev I."/>
        </authorList>
    </citation>
    <scope>NUCLEOTIDE SEQUENCE</scope>
    <source>
        <strain evidence="2">CBS 115976</strain>
    </source>
</reference>
<evidence type="ECO:0000313" key="3">
    <source>
        <dbReference type="Proteomes" id="UP000799302"/>
    </source>
</evidence>
<evidence type="ECO:0000259" key="1">
    <source>
        <dbReference type="Pfam" id="PF01447"/>
    </source>
</evidence>
<dbReference type="InterPro" id="IPR023612">
    <property type="entry name" value="Peptidase_M4"/>
</dbReference>
<keyword evidence="3" id="KW-1185">Reference proteome</keyword>
<feature type="domain" description="Peptidase M4" evidence="1">
    <location>
        <begin position="88"/>
        <end position="163"/>
    </location>
</feature>